<comment type="caution">
    <text evidence="1">The sequence shown here is derived from an EMBL/GenBank/DDBJ whole genome shotgun (WGS) entry which is preliminary data.</text>
</comment>
<sequence length="75" mass="8575">MSSESHWCQEVYEIMATVSRFDQVTVISQQVVIIEIDAKMGLEQKSDLVGKWYYPAECTSDNDDLLVDLREQTAS</sequence>
<evidence type="ECO:0000313" key="1">
    <source>
        <dbReference type="EMBL" id="KAK6760839.1"/>
    </source>
</evidence>
<gene>
    <name evidence="1" type="primary">Necator_chrX.g22214</name>
    <name evidence="1" type="ORF">RB195_022053</name>
</gene>
<evidence type="ECO:0000313" key="2">
    <source>
        <dbReference type="Proteomes" id="UP001303046"/>
    </source>
</evidence>
<organism evidence="1 2">
    <name type="scientific">Necator americanus</name>
    <name type="common">Human hookworm</name>
    <dbReference type="NCBI Taxonomy" id="51031"/>
    <lineage>
        <taxon>Eukaryota</taxon>
        <taxon>Metazoa</taxon>
        <taxon>Ecdysozoa</taxon>
        <taxon>Nematoda</taxon>
        <taxon>Chromadorea</taxon>
        <taxon>Rhabditida</taxon>
        <taxon>Rhabditina</taxon>
        <taxon>Rhabditomorpha</taxon>
        <taxon>Strongyloidea</taxon>
        <taxon>Ancylostomatidae</taxon>
        <taxon>Bunostominae</taxon>
        <taxon>Necator</taxon>
    </lineage>
</organism>
<accession>A0ABR1EDS1</accession>
<name>A0ABR1EDS1_NECAM</name>
<proteinExistence type="predicted"/>
<dbReference type="Proteomes" id="UP001303046">
    <property type="component" value="Unassembled WGS sequence"/>
</dbReference>
<reference evidence="1 2" key="1">
    <citation type="submission" date="2023-08" db="EMBL/GenBank/DDBJ databases">
        <title>A Necator americanus chromosomal reference genome.</title>
        <authorList>
            <person name="Ilik V."/>
            <person name="Petrzelkova K.J."/>
            <person name="Pardy F."/>
            <person name="Fuh T."/>
            <person name="Niatou-Singa F.S."/>
            <person name="Gouil Q."/>
            <person name="Baker L."/>
            <person name="Ritchie M.E."/>
            <person name="Jex A.R."/>
            <person name="Gazzola D."/>
            <person name="Li H."/>
            <person name="Toshio Fujiwara R."/>
            <person name="Zhan B."/>
            <person name="Aroian R.V."/>
            <person name="Pafco B."/>
            <person name="Schwarz E.M."/>
        </authorList>
    </citation>
    <scope>NUCLEOTIDE SEQUENCE [LARGE SCALE GENOMIC DNA]</scope>
    <source>
        <strain evidence="1 2">Aroian</strain>
        <tissue evidence="1">Whole animal</tissue>
    </source>
</reference>
<dbReference type="EMBL" id="JAVFWL010000006">
    <property type="protein sequence ID" value="KAK6760839.1"/>
    <property type="molecule type" value="Genomic_DNA"/>
</dbReference>
<keyword evidence="2" id="KW-1185">Reference proteome</keyword>
<protein>
    <submittedName>
        <fullName evidence="1">Uncharacterized protein</fullName>
    </submittedName>
</protein>